<dbReference type="InterPro" id="IPR050481">
    <property type="entry name" value="UDP-glycosyltransf_plant"/>
</dbReference>
<dbReference type="PROSITE" id="PS00375">
    <property type="entry name" value="UDPGT"/>
    <property type="match status" value="1"/>
</dbReference>
<dbReference type="AlphaFoldDB" id="A0AAV5JBK5"/>
<dbReference type="Pfam" id="PF00201">
    <property type="entry name" value="UDPGT"/>
    <property type="match status" value="1"/>
</dbReference>
<reference evidence="6 7" key="1">
    <citation type="journal article" date="2021" name="Commun. Biol.">
        <title>The genome of Shorea leprosula (Dipterocarpaceae) highlights the ecological relevance of drought in aseasonal tropical rainforests.</title>
        <authorList>
            <person name="Ng K.K.S."/>
            <person name="Kobayashi M.J."/>
            <person name="Fawcett J.A."/>
            <person name="Hatakeyama M."/>
            <person name="Paape T."/>
            <person name="Ng C.H."/>
            <person name="Ang C.C."/>
            <person name="Tnah L.H."/>
            <person name="Lee C.T."/>
            <person name="Nishiyama T."/>
            <person name="Sese J."/>
            <person name="O'Brien M.J."/>
            <person name="Copetti D."/>
            <person name="Mohd Noor M.I."/>
            <person name="Ong R.C."/>
            <person name="Putra M."/>
            <person name="Sireger I.Z."/>
            <person name="Indrioko S."/>
            <person name="Kosugi Y."/>
            <person name="Izuno A."/>
            <person name="Isagi Y."/>
            <person name="Lee S.L."/>
            <person name="Shimizu K.K."/>
        </authorList>
    </citation>
    <scope>NUCLEOTIDE SEQUENCE [LARGE SCALE GENOMIC DNA]</scope>
    <source>
        <strain evidence="6">214</strain>
    </source>
</reference>
<dbReference type="EMBL" id="BPVZ01000029">
    <property type="protein sequence ID" value="GKV08819.1"/>
    <property type="molecule type" value="Genomic_DNA"/>
</dbReference>
<evidence type="ECO:0000256" key="3">
    <source>
        <dbReference type="ARBA" id="ARBA00022679"/>
    </source>
</evidence>
<dbReference type="Proteomes" id="UP001054252">
    <property type="component" value="Unassembled WGS sequence"/>
</dbReference>
<evidence type="ECO:0000313" key="7">
    <source>
        <dbReference type="Proteomes" id="UP001054252"/>
    </source>
</evidence>
<keyword evidence="3 4" id="KW-0808">Transferase</keyword>
<dbReference type="SUPFAM" id="SSF53756">
    <property type="entry name" value="UDP-Glycosyltransferase/glycogen phosphorylase"/>
    <property type="match status" value="1"/>
</dbReference>
<proteinExistence type="inferred from homology"/>
<dbReference type="InterPro" id="IPR002213">
    <property type="entry name" value="UDP_glucos_trans"/>
</dbReference>
<dbReference type="PANTHER" id="PTHR48048">
    <property type="entry name" value="GLYCOSYLTRANSFERASE"/>
    <property type="match status" value="1"/>
</dbReference>
<gene>
    <name evidence="6" type="ORF">SLEP1_g20395</name>
</gene>
<dbReference type="EC" id="2.4.1.-" evidence="5"/>
<name>A0AAV5JBK5_9ROSI</name>
<dbReference type="FunFam" id="3.40.50.2000:FF:000060">
    <property type="entry name" value="Glycosyltransferase"/>
    <property type="match status" value="1"/>
</dbReference>
<dbReference type="GO" id="GO:0035251">
    <property type="term" value="F:UDP-glucosyltransferase activity"/>
    <property type="evidence" value="ECO:0007669"/>
    <property type="project" value="InterPro"/>
</dbReference>
<comment type="caution">
    <text evidence="6">The sequence shown here is derived from an EMBL/GenBank/DDBJ whole genome shotgun (WGS) entry which is preliminary data.</text>
</comment>
<accession>A0AAV5JBK5</accession>
<evidence type="ECO:0000256" key="5">
    <source>
        <dbReference type="RuleBase" id="RU362057"/>
    </source>
</evidence>
<comment type="similarity">
    <text evidence="1 4">Belongs to the UDP-glycosyltransferase family.</text>
</comment>
<evidence type="ECO:0000313" key="6">
    <source>
        <dbReference type="EMBL" id="GKV08819.1"/>
    </source>
</evidence>
<keyword evidence="2 4" id="KW-0328">Glycosyltransferase</keyword>
<protein>
    <recommendedName>
        <fullName evidence="5">Glycosyltransferase</fullName>
        <ecNumber evidence="5">2.4.1.-</ecNumber>
    </recommendedName>
</protein>
<dbReference type="PANTHER" id="PTHR48048:SF76">
    <property type="entry name" value="UDP-GLYCOSYLTRANSFERASE 708D1-LIKE"/>
    <property type="match status" value="1"/>
</dbReference>
<keyword evidence="7" id="KW-1185">Reference proteome</keyword>
<dbReference type="CDD" id="cd03784">
    <property type="entry name" value="GT1_Gtf-like"/>
    <property type="match status" value="1"/>
</dbReference>
<organism evidence="6 7">
    <name type="scientific">Rubroshorea leprosula</name>
    <dbReference type="NCBI Taxonomy" id="152421"/>
    <lineage>
        <taxon>Eukaryota</taxon>
        <taxon>Viridiplantae</taxon>
        <taxon>Streptophyta</taxon>
        <taxon>Embryophyta</taxon>
        <taxon>Tracheophyta</taxon>
        <taxon>Spermatophyta</taxon>
        <taxon>Magnoliopsida</taxon>
        <taxon>eudicotyledons</taxon>
        <taxon>Gunneridae</taxon>
        <taxon>Pentapetalae</taxon>
        <taxon>rosids</taxon>
        <taxon>malvids</taxon>
        <taxon>Malvales</taxon>
        <taxon>Dipterocarpaceae</taxon>
        <taxon>Rubroshorea</taxon>
    </lineage>
</organism>
<evidence type="ECO:0000256" key="1">
    <source>
        <dbReference type="ARBA" id="ARBA00009995"/>
    </source>
</evidence>
<dbReference type="Gene3D" id="3.40.50.2000">
    <property type="entry name" value="Glycogen Phosphorylase B"/>
    <property type="match status" value="2"/>
</dbReference>
<dbReference type="InterPro" id="IPR035595">
    <property type="entry name" value="UDP_glycos_trans_CS"/>
</dbReference>
<evidence type="ECO:0000256" key="2">
    <source>
        <dbReference type="ARBA" id="ARBA00022676"/>
    </source>
</evidence>
<evidence type="ECO:0000256" key="4">
    <source>
        <dbReference type="RuleBase" id="RU003718"/>
    </source>
</evidence>
<sequence length="467" mass="51782">MSDALVSEAIRPHIALFPSAGMGHLTPFLRLASMLLSNNCDVTLITAKPTVSVAESTHISFFLSTHPEAKHLEFQLPYLQPSNSSTDDPFFIQFEAILRSVHLLHPLLYSLSPPLTAIFSDFVVASGVTRIAVDLGLPHYVVATFSAKFLSLMAYLPILTSDPTKLSSLSTEIDIPGLKPLPVESIPPPFFNSDHLFTANLVSNARALPEVKGILMNTFNWFEPETLSALNSGRVLSNLPPILPIGPLVPYELKREERQYLPWLDNQPTESVVYVNFGSRTAMSKDQIRELQDCLESIEYRFLWVLKSSKVDKDDQEDLEALLSHSFVESTKNRGIVVKGWINQQEILAHPAIGGFVSHCGWNSVGEAAQRGIPVLAWPQHGDQRVNAEVVEKAGLGIWERSWGWGVESLVKQEEIQRKIGELMEDKKLRSTAKKVGEEAKKAGEIGGSSNKVLMQVLQLSIQSLEK</sequence>